<gene>
    <name evidence="2" type="ORF">EXU30_05030</name>
</gene>
<proteinExistence type="predicted"/>
<dbReference type="PROSITE" id="PS51257">
    <property type="entry name" value="PROKAR_LIPOPROTEIN"/>
    <property type="match status" value="1"/>
</dbReference>
<dbReference type="Proteomes" id="UP000291106">
    <property type="component" value="Chromosome"/>
</dbReference>
<dbReference type="OrthoDB" id="6402251at2"/>
<evidence type="ECO:0000313" key="3">
    <source>
        <dbReference type="Proteomes" id="UP000291106"/>
    </source>
</evidence>
<dbReference type="KEGG" id="smai:EXU30_05030"/>
<keyword evidence="1" id="KW-0732">Signal</keyword>
<organism evidence="2 3">
    <name type="scientific">Shewanella maritima</name>
    <dbReference type="NCBI Taxonomy" id="2520507"/>
    <lineage>
        <taxon>Bacteria</taxon>
        <taxon>Pseudomonadati</taxon>
        <taxon>Pseudomonadota</taxon>
        <taxon>Gammaproteobacteria</taxon>
        <taxon>Alteromonadales</taxon>
        <taxon>Shewanellaceae</taxon>
        <taxon>Shewanella</taxon>
    </lineage>
</organism>
<keyword evidence="3" id="KW-1185">Reference proteome</keyword>
<dbReference type="AlphaFoldDB" id="A0A411PEX1"/>
<feature type="signal peptide" evidence="1">
    <location>
        <begin position="1"/>
        <end position="25"/>
    </location>
</feature>
<name>A0A411PEX1_9GAMM</name>
<evidence type="ECO:0000313" key="2">
    <source>
        <dbReference type="EMBL" id="QBF82137.1"/>
    </source>
</evidence>
<protein>
    <recommendedName>
        <fullName evidence="4">Lipoprotein</fullName>
    </recommendedName>
</protein>
<sequence>MWLRAKSFKLLGFVASISLLLTSCASQVEYAPCGVVAAFKNPAGEDSYYRAVVTHLNGMPVISRPYYILPVGEYEFTLAELISAPQLKVSLSARGTKTVTVIVEDDTRYHLAAKFKTDKIYAGKNSDYWQAVVWQQESYQCEASSQLVGN</sequence>
<accession>A0A411PEX1</accession>
<dbReference type="RefSeq" id="WP_130598110.1">
    <property type="nucleotide sequence ID" value="NZ_CP036200.1"/>
</dbReference>
<evidence type="ECO:0008006" key="4">
    <source>
        <dbReference type="Google" id="ProtNLM"/>
    </source>
</evidence>
<feature type="chain" id="PRO_5019383978" description="Lipoprotein" evidence="1">
    <location>
        <begin position="26"/>
        <end position="150"/>
    </location>
</feature>
<dbReference type="EMBL" id="CP036200">
    <property type="protein sequence ID" value="QBF82137.1"/>
    <property type="molecule type" value="Genomic_DNA"/>
</dbReference>
<reference evidence="2 3" key="1">
    <citation type="submission" date="2019-02" db="EMBL/GenBank/DDBJ databases">
        <title>Shewanella sp. D4-2 isolated from Dokdo Island.</title>
        <authorList>
            <person name="Baek K."/>
        </authorList>
    </citation>
    <scope>NUCLEOTIDE SEQUENCE [LARGE SCALE GENOMIC DNA]</scope>
    <source>
        <strain evidence="2 3">D4-2</strain>
    </source>
</reference>
<evidence type="ECO:0000256" key="1">
    <source>
        <dbReference type="SAM" id="SignalP"/>
    </source>
</evidence>